<dbReference type="InterPro" id="IPR050952">
    <property type="entry name" value="TRIM-NHL_E3_ligases"/>
</dbReference>
<comment type="caution">
    <text evidence="3">The sequence shown here is derived from an EMBL/GenBank/DDBJ whole genome shotgun (WGS) entry which is preliminary data.</text>
</comment>
<dbReference type="RefSeq" id="WP_052216897.1">
    <property type="nucleotide sequence ID" value="NZ_LGTE01000003.1"/>
</dbReference>
<accession>A0A0L6W4Y5</accession>
<dbReference type="SUPFAM" id="SSF101898">
    <property type="entry name" value="NHL repeat"/>
    <property type="match status" value="1"/>
</dbReference>
<proteinExistence type="predicted"/>
<dbReference type="Pfam" id="PF01436">
    <property type="entry name" value="NHL"/>
    <property type="match status" value="1"/>
</dbReference>
<evidence type="ECO:0000313" key="4">
    <source>
        <dbReference type="Proteomes" id="UP000037175"/>
    </source>
</evidence>
<reference evidence="4" key="1">
    <citation type="submission" date="2015-07" db="EMBL/GenBank/DDBJ databases">
        <title>Complete Genome of Thermincola ferriacetica strain Z-0001T.</title>
        <authorList>
            <person name="Lusk B."/>
            <person name="Badalamenti J.P."/>
            <person name="Parameswaran P."/>
            <person name="Bond D.R."/>
            <person name="Torres C.I."/>
        </authorList>
    </citation>
    <scope>NUCLEOTIDE SEQUENCE [LARGE SCALE GENOMIC DNA]</scope>
    <source>
        <strain evidence="4">Z-0001</strain>
    </source>
</reference>
<dbReference type="PANTHER" id="PTHR24104:SF25">
    <property type="entry name" value="PROTEIN LIN-41"/>
    <property type="match status" value="1"/>
</dbReference>
<dbReference type="Proteomes" id="UP000037175">
    <property type="component" value="Unassembled WGS sequence"/>
</dbReference>
<feature type="repeat" description="NHL" evidence="2">
    <location>
        <begin position="102"/>
        <end position="145"/>
    </location>
</feature>
<dbReference type="EMBL" id="LGTE01000003">
    <property type="protein sequence ID" value="KNZ70531.1"/>
    <property type="molecule type" value="Genomic_DNA"/>
</dbReference>
<dbReference type="AlphaFoldDB" id="A0A0L6W4Y5"/>
<dbReference type="Gene3D" id="2.120.10.30">
    <property type="entry name" value="TolB, C-terminal domain"/>
    <property type="match status" value="1"/>
</dbReference>
<feature type="repeat" description="NHL" evidence="2">
    <location>
        <begin position="60"/>
        <end position="97"/>
    </location>
</feature>
<feature type="repeat" description="NHL" evidence="2">
    <location>
        <begin position="278"/>
        <end position="321"/>
    </location>
</feature>
<evidence type="ECO:0000256" key="1">
    <source>
        <dbReference type="ARBA" id="ARBA00022737"/>
    </source>
</evidence>
<dbReference type="InterPro" id="IPR001258">
    <property type="entry name" value="NHL_repeat"/>
</dbReference>
<dbReference type="InterPro" id="IPR011042">
    <property type="entry name" value="6-blade_b-propeller_TolB-like"/>
</dbReference>
<keyword evidence="4" id="KW-1185">Reference proteome</keyword>
<gene>
    <name evidence="3" type="ORF">Tfer_0713</name>
</gene>
<name>A0A0L6W4Y5_9FIRM</name>
<organism evidence="3 4">
    <name type="scientific">Thermincola ferriacetica</name>
    <dbReference type="NCBI Taxonomy" id="281456"/>
    <lineage>
        <taxon>Bacteria</taxon>
        <taxon>Bacillati</taxon>
        <taxon>Bacillota</taxon>
        <taxon>Clostridia</taxon>
        <taxon>Eubacteriales</taxon>
        <taxon>Thermincolaceae</taxon>
        <taxon>Thermincola</taxon>
    </lineage>
</organism>
<protein>
    <submittedName>
        <fullName evidence="3">NHL repeat containing protein</fullName>
    </submittedName>
</protein>
<sequence length="322" mass="34791">MDTGSRKDILKKPALYLGLLLALLAAGFADWLIGDSHSCVLLHLPRAIGDRPSYLYSLTGGERAALEQPVAVAVSEEKELVYVADVGTDRVCVFDKNSGRYLYSIGERGKGAGKFNYPYGLAVFSDGRLWVSDPENFTVQEFDAKGRYLRTIGVADYGIKPGLMCLGQDGKVYISDLARHGIVVFDAGGRYMGEIEAALTHPQGIQADSGGHLWVVDEGQCQIKKITGKKVVRSVTVPVGVLPTGMVKGLAADNLGRLMVTQSFANRVLVYDGRGRLLFTFGQSEDPEEGLNLPVGITVDEDGRIYVANRGDGRVAVWGYPG</sequence>
<keyword evidence="1" id="KW-0677">Repeat</keyword>
<evidence type="ECO:0000256" key="2">
    <source>
        <dbReference type="PROSITE-ProRule" id="PRU00504"/>
    </source>
</evidence>
<evidence type="ECO:0000313" key="3">
    <source>
        <dbReference type="EMBL" id="KNZ70531.1"/>
    </source>
</evidence>
<dbReference type="GO" id="GO:0008270">
    <property type="term" value="F:zinc ion binding"/>
    <property type="evidence" value="ECO:0007669"/>
    <property type="project" value="UniProtKB-KW"/>
</dbReference>
<dbReference type="Pfam" id="PF17170">
    <property type="entry name" value="DUF5128"/>
    <property type="match status" value="1"/>
</dbReference>
<dbReference type="PROSITE" id="PS51125">
    <property type="entry name" value="NHL"/>
    <property type="match status" value="3"/>
</dbReference>
<dbReference type="Gene3D" id="2.40.10.500">
    <property type="match status" value="1"/>
</dbReference>
<dbReference type="PANTHER" id="PTHR24104">
    <property type="entry name" value="E3 UBIQUITIN-PROTEIN LIGASE NHLRC1-RELATED"/>
    <property type="match status" value="1"/>
</dbReference>